<name>D7A7L4_ANCN5</name>
<feature type="transmembrane region" description="Helical" evidence="1">
    <location>
        <begin position="91"/>
        <end position="110"/>
    </location>
</feature>
<evidence type="ECO:0000313" key="2">
    <source>
        <dbReference type="EMBL" id="ADH88462.1"/>
    </source>
</evidence>
<keyword evidence="1" id="KW-0812">Transmembrane</keyword>
<keyword evidence="1" id="KW-1133">Transmembrane helix</keyword>
<evidence type="ECO:0008006" key="4">
    <source>
        <dbReference type="Google" id="ProtNLM"/>
    </source>
</evidence>
<feature type="transmembrane region" description="Helical" evidence="1">
    <location>
        <begin position="196"/>
        <end position="213"/>
    </location>
</feature>
<feature type="transmembrane region" description="Helical" evidence="1">
    <location>
        <begin position="65"/>
        <end position="85"/>
    </location>
</feature>
<gene>
    <name evidence="2" type="ordered locus">Snov_1143</name>
</gene>
<reference evidence="2 3" key="1">
    <citation type="journal article" date="2012" name="Stand. Genomic Sci.">
        <title>Complete genome sequence of the facultatively chemolithoautotrophic and methylotrophic alpha Proteobacterium Starkeya novella type strain (ATCC 8093(T)).</title>
        <authorList>
            <person name="Kappler U."/>
            <person name="Davenport K."/>
            <person name="Beatson S."/>
            <person name="Lucas S."/>
            <person name="Lapidus A."/>
            <person name="Copeland A."/>
            <person name="Berry K.W."/>
            <person name="Glavina Del Rio T."/>
            <person name="Hammon N."/>
            <person name="Dalin E."/>
            <person name="Tice H."/>
            <person name="Pitluck S."/>
            <person name="Richardson P."/>
            <person name="Bruce D."/>
            <person name="Goodwin L.A."/>
            <person name="Han C."/>
            <person name="Tapia R."/>
            <person name="Detter J.C."/>
            <person name="Chang Y.J."/>
            <person name="Jeffries C.D."/>
            <person name="Land M."/>
            <person name="Hauser L."/>
            <person name="Kyrpides N.C."/>
            <person name="Goker M."/>
            <person name="Ivanova N."/>
            <person name="Klenk H.P."/>
            <person name="Woyke T."/>
        </authorList>
    </citation>
    <scope>NUCLEOTIDE SEQUENCE [LARGE SCALE GENOMIC DNA]</scope>
    <source>
        <strain evidence="3">ATCC 8093 / DSM 506 / JCM 20403 / CCM 1077 / IAM 12100 / NBRC 12443 / NCIMB 10456</strain>
    </source>
</reference>
<accession>D7A7L4</accession>
<keyword evidence="1" id="KW-0472">Membrane</keyword>
<evidence type="ECO:0000313" key="3">
    <source>
        <dbReference type="Proteomes" id="UP000006633"/>
    </source>
</evidence>
<sequence>MSASGRLRAALVLAAGASIVAGLAGGLARLGLVPPLSTPAEHHGALMICGFFGTLIAVERAVAQGGTLALAVPALAAGGALLLLLGFTGPAAAAFLLAGLGLFAITATAACRLPALFTAVMTLGAALWPLGTARWLAGASVAEVAYAWLGFLVLTITAERIELSRLTQPGLAAKVLLVVIVTVFAAALVVGQPWTGSWLLAASLGALALWLAGKDIAAWTIRGSGAARFSAVCLLLGYGWLLVAALALAWWPPAGSAFGHDAAVHAIGLGFVLSMVFAHAPIILPAVVGARVRYVPALYAPVVMLELAVAARMAGDVLQSTGLIAAGAWLTLASLVAYAATLAATSADWSRPRES</sequence>
<dbReference type="STRING" id="639283.Snov_1143"/>
<feature type="transmembrane region" description="Helical" evidence="1">
    <location>
        <begin position="225"/>
        <end position="251"/>
    </location>
</feature>
<feature type="transmembrane region" description="Helical" evidence="1">
    <location>
        <begin position="137"/>
        <end position="158"/>
    </location>
</feature>
<dbReference type="EMBL" id="CP002026">
    <property type="protein sequence ID" value="ADH88462.1"/>
    <property type="molecule type" value="Genomic_DNA"/>
</dbReference>
<dbReference type="AlphaFoldDB" id="D7A7L4"/>
<organism evidence="2 3">
    <name type="scientific">Ancylobacter novellus (strain ATCC 8093 / DSM 506 / JCM 20403 / CCM 1077 / IAM 12100 / NBRC 12443 / NCIMB 10456)</name>
    <name type="common">Starkeya novella</name>
    <dbReference type="NCBI Taxonomy" id="639283"/>
    <lineage>
        <taxon>Bacteria</taxon>
        <taxon>Pseudomonadati</taxon>
        <taxon>Pseudomonadota</taxon>
        <taxon>Alphaproteobacteria</taxon>
        <taxon>Hyphomicrobiales</taxon>
        <taxon>Xanthobacteraceae</taxon>
        <taxon>Ancylobacter</taxon>
    </lineage>
</organism>
<dbReference type="KEGG" id="sno:Snov_1143"/>
<proteinExistence type="predicted"/>
<keyword evidence="3" id="KW-1185">Reference proteome</keyword>
<evidence type="ECO:0000256" key="1">
    <source>
        <dbReference type="SAM" id="Phobius"/>
    </source>
</evidence>
<dbReference type="eggNOG" id="COG4243">
    <property type="taxonomic scope" value="Bacteria"/>
</dbReference>
<protein>
    <recommendedName>
        <fullName evidence="4">NnrS family protein</fullName>
    </recommendedName>
</protein>
<feature type="transmembrane region" description="Helical" evidence="1">
    <location>
        <begin position="170"/>
        <end position="190"/>
    </location>
</feature>
<feature type="transmembrane region" description="Helical" evidence="1">
    <location>
        <begin position="296"/>
        <end position="315"/>
    </location>
</feature>
<feature type="transmembrane region" description="Helical" evidence="1">
    <location>
        <begin position="263"/>
        <end position="284"/>
    </location>
</feature>
<feature type="transmembrane region" description="Helical" evidence="1">
    <location>
        <begin position="321"/>
        <end position="344"/>
    </location>
</feature>
<dbReference type="HOGENOM" id="CLU_047686_0_0_5"/>
<dbReference type="Proteomes" id="UP000006633">
    <property type="component" value="Chromosome"/>
</dbReference>